<evidence type="ECO:0000313" key="3">
    <source>
        <dbReference type="Proteomes" id="UP000250443"/>
    </source>
</evidence>
<gene>
    <name evidence="1" type="ORF">IRZ65_19700</name>
    <name evidence="2" type="ORF">NCTC11842_05175</name>
</gene>
<sequence>MDKLSETIDSLDLQVILFRPQSSLLRYDHLLNETLDRLRGVLAKAQQANHLQGKPYNKPVLVDTYNGLVKAHRHISRFKAFNSVRHARLALLRLLLKPLAGDNLQLTHALRKAGGMP</sequence>
<dbReference type="Proteomes" id="UP000250443">
    <property type="component" value="Unassembled WGS sequence"/>
</dbReference>
<proteinExistence type="predicted"/>
<reference evidence="2 3" key="1">
    <citation type="submission" date="2018-06" db="EMBL/GenBank/DDBJ databases">
        <authorList>
            <consortium name="Pathogen Informatics"/>
            <person name="Doyle S."/>
        </authorList>
    </citation>
    <scope>NUCLEOTIDE SEQUENCE [LARGE SCALE GENOMIC DNA]</scope>
    <source>
        <strain evidence="2 3">NCTC11842</strain>
    </source>
</reference>
<dbReference type="RefSeq" id="WP_010798659.1">
    <property type="nucleotide sequence ID" value="NZ_CP069263.1"/>
</dbReference>
<evidence type="ECO:0000313" key="4">
    <source>
        <dbReference type="Proteomes" id="UP000626180"/>
    </source>
</evidence>
<accession>A0A2X2D3A5</accession>
<organism evidence="2 3">
    <name type="scientific">Pseudomonas luteola</name>
    <dbReference type="NCBI Taxonomy" id="47886"/>
    <lineage>
        <taxon>Bacteria</taxon>
        <taxon>Pseudomonadati</taxon>
        <taxon>Pseudomonadota</taxon>
        <taxon>Gammaproteobacteria</taxon>
        <taxon>Pseudomonadales</taxon>
        <taxon>Pseudomonadaceae</taxon>
        <taxon>Pseudomonas</taxon>
    </lineage>
</organism>
<evidence type="ECO:0000313" key="1">
    <source>
        <dbReference type="EMBL" id="MBF8642896.1"/>
    </source>
</evidence>
<dbReference type="Proteomes" id="UP000626180">
    <property type="component" value="Unassembled WGS sequence"/>
</dbReference>
<dbReference type="EMBL" id="JADMCD010000012">
    <property type="protein sequence ID" value="MBF8642896.1"/>
    <property type="molecule type" value="Genomic_DNA"/>
</dbReference>
<protein>
    <submittedName>
        <fullName evidence="2">Uncharacterized protein</fullName>
    </submittedName>
</protein>
<dbReference type="AlphaFoldDB" id="A0A2X2D3A5"/>
<reference evidence="1 4" key="2">
    <citation type="submission" date="2020-10" db="EMBL/GenBank/DDBJ databases">
        <title>Genome sequences of Pseudomonas isolates.</title>
        <authorList>
            <person name="Wessels L."/>
            <person name="Reich F."/>
            <person name="Hammerl J."/>
        </authorList>
    </citation>
    <scope>NUCLEOTIDE SEQUENCE [LARGE SCALE GENOMIC DNA]</scope>
    <source>
        <strain evidence="1 4">20-MO00624-0</strain>
    </source>
</reference>
<name>A0A2X2D3A5_PSELU</name>
<keyword evidence="4" id="KW-1185">Reference proteome</keyword>
<dbReference type="EMBL" id="UAUF01000014">
    <property type="protein sequence ID" value="SPZ13433.1"/>
    <property type="molecule type" value="Genomic_DNA"/>
</dbReference>
<evidence type="ECO:0000313" key="2">
    <source>
        <dbReference type="EMBL" id="SPZ13433.1"/>
    </source>
</evidence>